<sequence length="220" mass="24764">MMVLGGGTLAQASTAAFGNTDRACLASFQKPETGLARKSVETTINNKKSSSEIKTFARSVDGFKPSAKGRQLGLAHSRFAYNLRIQLASKRIEGRRCFGVRKVGVELALVRSEIFIDKKYRPGSCAYKAILAHEREHVAINERVWDQYSKHIEAEVARLAADIKPFYGSRSDKASKMVSERLSRELKPLLDQVNETRAEENSRIDSEKSYREVRARCVHW</sequence>
<accession>A0ABQ5U4K1</accession>
<dbReference type="RefSeq" id="WP_284347785.1">
    <property type="nucleotide sequence ID" value="NZ_BSNF01000001.1"/>
</dbReference>
<evidence type="ECO:0000313" key="1">
    <source>
        <dbReference type="EMBL" id="GLQ05411.1"/>
    </source>
</evidence>
<name>A0ABQ5U4K1_9PROT</name>
<organism evidence="1 2">
    <name type="scientific">Sneathiella chinensis</name>
    <dbReference type="NCBI Taxonomy" id="349750"/>
    <lineage>
        <taxon>Bacteria</taxon>
        <taxon>Pseudomonadati</taxon>
        <taxon>Pseudomonadota</taxon>
        <taxon>Alphaproteobacteria</taxon>
        <taxon>Sneathiellales</taxon>
        <taxon>Sneathiellaceae</taxon>
        <taxon>Sneathiella</taxon>
    </lineage>
</organism>
<proteinExistence type="predicted"/>
<dbReference type="EMBL" id="BSNF01000001">
    <property type="protein sequence ID" value="GLQ05411.1"/>
    <property type="molecule type" value="Genomic_DNA"/>
</dbReference>
<evidence type="ECO:0008006" key="3">
    <source>
        <dbReference type="Google" id="ProtNLM"/>
    </source>
</evidence>
<keyword evidence="2" id="KW-1185">Reference proteome</keyword>
<dbReference type="Proteomes" id="UP001161409">
    <property type="component" value="Unassembled WGS sequence"/>
</dbReference>
<comment type="caution">
    <text evidence="1">The sequence shown here is derived from an EMBL/GenBank/DDBJ whole genome shotgun (WGS) entry which is preliminary data.</text>
</comment>
<protein>
    <recommendedName>
        <fullName evidence="3">DUF922 domain-containing protein</fullName>
    </recommendedName>
</protein>
<evidence type="ECO:0000313" key="2">
    <source>
        <dbReference type="Proteomes" id="UP001161409"/>
    </source>
</evidence>
<gene>
    <name evidence="1" type="ORF">GCM10007924_06320</name>
</gene>
<reference evidence="1" key="2">
    <citation type="submission" date="2023-01" db="EMBL/GenBank/DDBJ databases">
        <title>Draft genome sequence of Sneathiella chinensis strain NBRC 103408.</title>
        <authorList>
            <person name="Sun Q."/>
            <person name="Mori K."/>
        </authorList>
    </citation>
    <scope>NUCLEOTIDE SEQUENCE</scope>
    <source>
        <strain evidence="1">NBRC 103408</strain>
    </source>
</reference>
<reference evidence="1" key="1">
    <citation type="journal article" date="2014" name="Int. J. Syst. Evol. Microbiol.">
        <title>Complete genome of a new Firmicutes species belonging to the dominant human colonic microbiota ('Ruminococcus bicirculans') reveals two chromosomes and a selective capacity to utilize plant glucans.</title>
        <authorList>
            <consortium name="NISC Comparative Sequencing Program"/>
            <person name="Wegmann U."/>
            <person name="Louis P."/>
            <person name="Goesmann A."/>
            <person name="Henrissat B."/>
            <person name="Duncan S.H."/>
            <person name="Flint H.J."/>
        </authorList>
    </citation>
    <scope>NUCLEOTIDE SEQUENCE</scope>
    <source>
        <strain evidence="1">NBRC 103408</strain>
    </source>
</reference>